<evidence type="ECO:0000313" key="1">
    <source>
        <dbReference type="EMBL" id="PWA40051.1"/>
    </source>
</evidence>
<organism evidence="1 2">
    <name type="scientific">Artemisia annua</name>
    <name type="common">Sweet wormwood</name>
    <dbReference type="NCBI Taxonomy" id="35608"/>
    <lineage>
        <taxon>Eukaryota</taxon>
        <taxon>Viridiplantae</taxon>
        <taxon>Streptophyta</taxon>
        <taxon>Embryophyta</taxon>
        <taxon>Tracheophyta</taxon>
        <taxon>Spermatophyta</taxon>
        <taxon>Magnoliopsida</taxon>
        <taxon>eudicotyledons</taxon>
        <taxon>Gunneridae</taxon>
        <taxon>Pentapetalae</taxon>
        <taxon>asterids</taxon>
        <taxon>campanulids</taxon>
        <taxon>Asterales</taxon>
        <taxon>Asteraceae</taxon>
        <taxon>Asteroideae</taxon>
        <taxon>Anthemideae</taxon>
        <taxon>Artemisiinae</taxon>
        <taxon>Artemisia</taxon>
    </lineage>
</organism>
<gene>
    <name evidence="1" type="ORF">CTI12_AA566470</name>
</gene>
<name>A0A2U1KTH7_ARTAN</name>
<dbReference type="AlphaFoldDB" id="A0A2U1KTH7"/>
<reference evidence="1 2" key="1">
    <citation type="journal article" date="2018" name="Mol. Plant">
        <title>The genome of Artemisia annua provides insight into the evolution of Asteraceae family and artemisinin biosynthesis.</title>
        <authorList>
            <person name="Shen Q."/>
            <person name="Zhang L."/>
            <person name="Liao Z."/>
            <person name="Wang S."/>
            <person name="Yan T."/>
            <person name="Shi P."/>
            <person name="Liu M."/>
            <person name="Fu X."/>
            <person name="Pan Q."/>
            <person name="Wang Y."/>
            <person name="Lv Z."/>
            <person name="Lu X."/>
            <person name="Zhang F."/>
            <person name="Jiang W."/>
            <person name="Ma Y."/>
            <person name="Chen M."/>
            <person name="Hao X."/>
            <person name="Li L."/>
            <person name="Tang Y."/>
            <person name="Lv G."/>
            <person name="Zhou Y."/>
            <person name="Sun X."/>
            <person name="Brodelius P.E."/>
            <person name="Rose J.K.C."/>
            <person name="Tang K."/>
        </authorList>
    </citation>
    <scope>NUCLEOTIDE SEQUENCE [LARGE SCALE GENOMIC DNA]</scope>
    <source>
        <strain evidence="2">cv. Huhao1</strain>
        <tissue evidence="1">Leaf</tissue>
    </source>
</reference>
<protein>
    <submittedName>
        <fullName evidence="1">Uncharacterized protein</fullName>
    </submittedName>
</protein>
<keyword evidence="2" id="KW-1185">Reference proteome</keyword>
<sequence>MNNVKRVKRTTNKSQLLAIGPDSDSLCAGVAVVDHVRSVITERVAHDNTQNSSHCQPMVPSQIYCDQAPENNSLACLPNIPLILDFQSGDIRSTEWSACPAEIVF</sequence>
<dbReference type="EMBL" id="PKPP01014108">
    <property type="protein sequence ID" value="PWA40051.1"/>
    <property type="molecule type" value="Genomic_DNA"/>
</dbReference>
<proteinExistence type="predicted"/>
<evidence type="ECO:0000313" key="2">
    <source>
        <dbReference type="Proteomes" id="UP000245207"/>
    </source>
</evidence>
<accession>A0A2U1KTH7</accession>
<comment type="caution">
    <text evidence="1">The sequence shown here is derived from an EMBL/GenBank/DDBJ whole genome shotgun (WGS) entry which is preliminary data.</text>
</comment>
<dbReference type="Proteomes" id="UP000245207">
    <property type="component" value="Unassembled WGS sequence"/>
</dbReference>